<name>A0A7X1E4S3_9BACT</name>
<dbReference type="SUPFAM" id="SSF111369">
    <property type="entry name" value="HlyD-like secretion proteins"/>
    <property type="match status" value="1"/>
</dbReference>
<organism evidence="5 6">
    <name type="scientific">Puniceicoccus vermicola</name>
    <dbReference type="NCBI Taxonomy" id="388746"/>
    <lineage>
        <taxon>Bacteria</taxon>
        <taxon>Pseudomonadati</taxon>
        <taxon>Verrucomicrobiota</taxon>
        <taxon>Opitutia</taxon>
        <taxon>Puniceicoccales</taxon>
        <taxon>Puniceicoccaceae</taxon>
        <taxon>Puniceicoccus</taxon>
    </lineage>
</organism>
<keyword evidence="4" id="KW-0472">Membrane</keyword>
<dbReference type="RefSeq" id="WP_185693122.1">
    <property type="nucleotide sequence ID" value="NZ_JACHVA010000090.1"/>
</dbReference>
<sequence length="208" mass="22863">MTDPLKNDTSDLAERIDSEKKKHDRSRKYIYLVGGILLVVAIVWLSPIGSKSEDDGLPKFVTQSLDRGEIRKTITATGSLAPTNEVTVGSELSGTTMEVYVDSNDEVEEGQPLALLDTTALKNQLKANKANLASARASVKQAEATVAEAESSLARQKEWFIVDWRERSSKEAESKLTDVVTTLTSITSKPLQHEVCTMFPVLGRLHFV</sequence>
<dbReference type="GO" id="GO:0030313">
    <property type="term" value="C:cell envelope"/>
    <property type="evidence" value="ECO:0007669"/>
    <property type="project" value="UniProtKB-SubCell"/>
</dbReference>
<dbReference type="PANTHER" id="PTHR32347:SF14">
    <property type="entry name" value="EFFLUX SYSTEM COMPONENT YKNX-RELATED"/>
    <property type="match status" value="1"/>
</dbReference>
<comment type="caution">
    <text evidence="5">The sequence shown here is derived from an EMBL/GenBank/DDBJ whole genome shotgun (WGS) entry which is preliminary data.</text>
</comment>
<feature type="transmembrane region" description="Helical" evidence="4">
    <location>
        <begin position="29"/>
        <end position="49"/>
    </location>
</feature>
<evidence type="ECO:0000313" key="5">
    <source>
        <dbReference type="EMBL" id="MBC2602436.1"/>
    </source>
</evidence>
<evidence type="ECO:0000256" key="3">
    <source>
        <dbReference type="SAM" id="Coils"/>
    </source>
</evidence>
<keyword evidence="4" id="KW-1133">Transmembrane helix</keyword>
<dbReference type="PANTHER" id="PTHR32347">
    <property type="entry name" value="EFFLUX SYSTEM COMPONENT YKNX-RELATED"/>
    <property type="match status" value="1"/>
</dbReference>
<keyword evidence="2 3" id="KW-0175">Coiled coil</keyword>
<evidence type="ECO:0000256" key="4">
    <source>
        <dbReference type="SAM" id="Phobius"/>
    </source>
</evidence>
<reference evidence="5 6" key="1">
    <citation type="submission" date="2020-07" db="EMBL/GenBank/DDBJ databases">
        <authorList>
            <person name="Feng X."/>
        </authorList>
    </citation>
    <scope>NUCLEOTIDE SEQUENCE [LARGE SCALE GENOMIC DNA]</scope>
    <source>
        <strain evidence="5 6">JCM14086</strain>
    </source>
</reference>
<feature type="coiled-coil region" evidence="3">
    <location>
        <begin position="125"/>
        <end position="152"/>
    </location>
</feature>
<dbReference type="InterPro" id="IPR050465">
    <property type="entry name" value="UPF0194_transport"/>
</dbReference>
<evidence type="ECO:0000256" key="2">
    <source>
        <dbReference type="ARBA" id="ARBA00023054"/>
    </source>
</evidence>
<evidence type="ECO:0000256" key="1">
    <source>
        <dbReference type="ARBA" id="ARBA00004196"/>
    </source>
</evidence>
<comment type="subcellular location">
    <subcellularLocation>
        <location evidence="1">Cell envelope</location>
    </subcellularLocation>
</comment>
<proteinExistence type="predicted"/>
<gene>
    <name evidence="5" type="ORF">H5P30_11670</name>
</gene>
<keyword evidence="6" id="KW-1185">Reference proteome</keyword>
<keyword evidence="4" id="KW-0812">Transmembrane</keyword>
<dbReference type="Gene3D" id="1.10.287.470">
    <property type="entry name" value="Helix hairpin bin"/>
    <property type="match status" value="1"/>
</dbReference>
<accession>A0A7X1E4S3</accession>
<dbReference type="EMBL" id="JACHVA010000090">
    <property type="protein sequence ID" value="MBC2602436.1"/>
    <property type="molecule type" value="Genomic_DNA"/>
</dbReference>
<protein>
    <submittedName>
        <fullName evidence="5">Biotin/lipoyl-binding protein</fullName>
    </submittedName>
</protein>
<dbReference type="AlphaFoldDB" id="A0A7X1E4S3"/>
<dbReference type="Gene3D" id="2.40.50.100">
    <property type="match status" value="1"/>
</dbReference>
<dbReference type="Proteomes" id="UP000525652">
    <property type="component" value="Unassembled WGS sequence"/>
</dbReference>
<evidence type="ECO:0000313" key="6">
    <source>
        <dbReference type="Proteomes" id="UP000525652"/>
    </source>
</evidence>